<accession>A0A8H3MEF6</accession>
<proteinExistence type="predicted"/>
<gene>
    <name evidence="1" type="ORF">RCL2_002957300</name>
</gene>
<evidence type="ECO:0000313" key="2">
    <source>
        <dbReference type="Proteomes" id="UP000615446"/>
    </source>
</evidence>
<organism evidence="1 2">
    <name type="scientific">Rhizophagus clarus</name>
    <dbReference type="NCBI Taxonomy" id="94130"/>
    <lineage>
        <taxon>Eukaryota</taxon>
        <taxon>Fungi</taxon>
        <taxon>Fungi incertae sedis</taxon>
        <taxon>Mucoromycota</taxon>
        <taxon>Glomeromycotina</taxon>
        <taxon>Glomeromycetes</taxon>
        <taxon>Glomerales</taxon>
        <taxon>Glomeraceae</taxon>
        <taxon>Rhizophagus</taxon>
    </lineage>
</organism>
<dbReference type="OrthoDB" id="2445956at2759"/>
<reference evidence="1" key="1">
    <citation type="submission" date="2019-10" db="EMBL/GenBank/DDBJ databases">
        <title>Conservation and host-specific expression of non-tandemly repeated heterogenous ribosome RNA gene in arbuscular mycorrhizal fungi.</title>
        <authorList>
            <person name="Maeda T."/>
            <person name="Kobayashi Y."/>
            <person name="Nakagawa T."/>
            <person name="Ezawa T."/>
            <person name="Yamaguchi K."/>
            <person name="Bino T."/>
            <person name="Nishimoto Y."/>
            <person name="Shigenobu S."/>
            <person name="Kawaguchi M."/>
        </authorList>
    </citation>
    <scope>NUCLEOTIDE SEQUENCE</scope>
    <source>
        <strain evidence="1">HR1</strain>
    </source>
</reference>
<protein>
    <submittedName>
        <fullName evidence="1">Uncharacterized protein</fullName>
    </submittedName>
</protein>
<comment type="caution">
    <text evidence="1">The sequence shown here is derived from an EMBL/GenBank/DDBJ whole genome shotgun (WGS) entry which is preliminary data.</text>
</comment>
<name>A0A8H3MEF6_9GLOM</name>
<dbReference type="Proteomes" id="UP000615446">
    <property type="component" value="Unassembled WGS sequence"/>
</dbReference>
<sequence>MSLSNANKIGDHHFNCEKLFMSEISEEELKELRESNRSVIDWVAYSQWVEKGKPYEEHEEVLLFLNQEKRENDIACSKPDDDITLTEEEDVIMEELLTEVPENLIQRPGKQAIKLLQQKEPKPPAVMTVNIVVKSLDPIKFPIQQNYMKKMLNDLNNAEILNDVIGLNVKGKIREFKKGETKLHPVVNVYDIVPKGLNLYALVLPNKQYLILQHVRGRWFRSLAFFTDPNLYSNFLDNFFTNNVKS</sequence>
<dbReference type="EMBL" id="BLAL01000319">
    <property type="protein sequence ID" value="GET03226.1"/>
    <property type="molecule type" value="Genomic_DNA"/>
</dbReference>
<dbReference type="AlphaFoldDB" id="A0A8H3MEF6"/>
<evidence type="ECO:0000313" key="1">
    <source>
        <dbReference type="EMBL" id="GET03226.1"/>
    </source>
</evidence>